<dbReference type="AlphaFoldDB" id="A0A2A2JZA2"/>
<proteinExistence type="predicted"/>
<dbReference type="EMBL" id="LIAE01009990">
    <property type="protein sequence ID" value="PAV67116.1"/>
    <property type="molecule type" value="Genomic_DNA"/>
</dbReference>
<keyword evidence="3" id="KW-1185">Reference proteome</keyword>
<evidence type="ECO:0000313" key="3">
    <source>
        <dbReference type="Proteomes" id="UP000218231"/>
    </source>
</evidence>
<evidence type="ECO:0000313" key="2">
    <source>
        <dbReference type="EMBL" id="PAV67116.1"/>
    </source>
</evidence>
<protein>
    <submittedName>
        <fullName evidence="2">Uncharacterized protein</fullName>
    </submittedName>
</protein>
<reference evidence="2 3" key="1">
    <citation type="journal article" date="2017" name="Curr. Biol.">
        <title>Genome architecture and evolution of a unichromosomal asexual nematode.</title>
        <authorList>
            <person name="Fradin H."/>
            <person name="Zegar C."/>
            <person name="Gutwein M."/>
            <person name="Lucas J."/>
            <person name="Kovtun M."/>
            <person name="Corcoran D."/>
            <person name="Baugh L.R."/>
            <person name="Kiontke K."/>
            <person name="Gunsalus K."/>
            <person name="Fitch D.H."/>
            <person name="Piano F."/>
        </authorList>
    </citation>
    <scope>NUCLEOTIDE SEQUENCE [LARGE SCALE GENOMIC DNA]</scope>
    <source>
        <strain evidence="2">PF1309</strain>
    </source>
</reference>
<organism evidence="2 3">
    <name type="scientific">Diploscapter pachys</name>
    <dbReference type="NCBI Taxonomy" id="2018661"/>
    <lineage>
        <taxon>Eukaryota</taxon>
        <taxon>Metazoa</taxon>
        <taxon>Ecdysozoa</taxon>
        <taxon>Nematoda</taxon>
        <taxon>Chromadorea</taxon>
        <taxon>Rhabditida</taxon>
        <taxon>Rhabditina</taxon>
        <taxon>Rhabditomorpha</taxon>
        <taxon>Rhabditoidea</taxon>
        <taxon>Rhabditidae</taxon>
        <taxon>Diploscapter</taxon>
    </lineage>
</organism>
<accession>A0A2A2JZA2</accession>
<feature type="compositionally biased region" description="Polar residues" evidence="1">
    <location>
        <begin position="1"/>
        <end position="16"/>
    </location>
</feature>
<name>A0A2A2JZA2_9BILA</name>
<feature type="region of interest" description="Disordered" evidence="1">
    <location>
        <begin position="1"/>
        <end position="51"/>
    </location>
</feature>
<gene>
    <name evidence="2" type="ORF">WR25_24191</name>
</gene>
<dbReference type="Proteomes" id="UP000218231">
    <property type="component" value="Unassembled WGS sequence"/>
</dbReference>
<comment type="caution">
    <text evidence="2">The sequence shown here is derived from an EMBL/GenBank/DDBJ whole genome shotgun (WGS) entry which is preliminary data.</text>
</comment>
<sequence>MSPNPENKESGSTNAAARSVAAHGPDGDESQPRMPPPPSLTTTLPRDMGHQGHINDMALEAVRADLAARIAAIDVKAPYTCARDLKPDINQIRLIAHRHGLNPAVTVAHFVDSALSRGEHGALVHGWLSMLGDAVACDRQDVRACDTFAAACSVRLAS</sequence>
<evidence type="ECO:0000256" key="1">
    <source>
        <dbReference type="SAM" id="MobiDB-lite"/>
    </source>
</evidence>